<dbReference type="InterPro" id="IPR036188">
    <property type="entry name" value="FAD/NAD-bd_sf"/>
</dbReference>
<dbReference type="Proteomes" id="UP000291422">
    <property type="component" value="Unassembled WGS sequence"/>
</dbReference>
<accession>A0A177D8B0</accession>
<dbReference type="SUPFAM" id="SSF51905">
    <property type="entry name" value="FAD/NAD(P)-binding domain"/>
    <property type="match status" value="1"/>
</dbReference>
<proteinExistence type="predicted"/>
<evidence type="ECO:0000313" key="4">
    <source>
        <dbReference type="Proteomes" id="UP000291422"/>
    </source>
</evidence>
<reference evidence="4" key="2">
    <citation type="journal article" date="2019" name="bioRxiv">
        <title>Genomics, evolutionary history and diagnostics of the Alternaria alternata species group including apple and Asian pear pathotypes.</title>
        <authorList>
            <person name="Armitage A.D."/>
            <person name="Cockerton H.M."/>
            <person name="Sreenivasaprasad S."/>
            <person name="Woodhall J.W."/>
            <person name="Lane C.R."/>
            <person name="Harrison R.J."/>
            <person name="Clarkson J.P."/>
        </authorList>
    </citation>
    <scope>NUCLEOTIDE SEQUENCE [LARGE SCALE GENOMIC DNA]</scope>
    <source>
        <strain evidence="4">FERA 1177</strain>
    </source>
</reference>
<dbReference type="RefSeq" id="XP_018380580.1">
    <property type="nucleotide sequence ID" value="XM_018528896.1"/>
</dbReference>
<evidence type="ECO:0000313" key="2">
    <source>
        <dbReference type="EMBL" id="RYN70899.1"/>
    </source>
</evidence>
<dbReference type="KEGG" id="aalt:CC77DRAFT_1066391"/>
<dbReference type="Proteomes" id="UP000077248">
    <property type="component" value="Unassembled WGS sequence"/>
</dbReference>
<keyword evidence="3" id="KW-1185">Reference proteome</keyword>
<dbReference type="VEuPathDB" id="FungiDB:CC77DRAFT_1066391"/>
<organism evidence="1 3">
    <name type="scientific">Alternaria alternata</name>
    <name type="common">Alternaria rot fungus</name>
    <name type="synonym">Torula alternata</name>
    <dbReference type="NCBI Taxonomy" id="5599"/>
    <lineage>
        <taxon>Eukaryota</taxon>
        <taxon>Fungi</taxon>
        <taxon>Dikarya</taxon>
        <taxon>Ascomycota</taxon>
        <taxon>Pezizomycotina</taxon>
        <taxon>Dothideomycetes</taxon>
        <taxon>Pleosporomycetidae</taxon>
        <taxon>Pleosporales</taxon>
        <taxon>Pleosporineae</taxon>
        <taxon>Pleosporaceae</taxon>
        <taxon>Alternaria</taxon>
        <taxon>Alternaria sect. Alternaria</taxon>
        <taxon>Alternaria alternata complex</taxon>
    </lineage>
</organism>
<sequence length="469" mass="51926">MSTTITPDYLVIGAGAMGMAFVDTLITDTKATVAIVDRYARPGGHWTIAYPHVTLHQPSAFYGVNSQEFPGEKNIDKIGGNKGMSELATGDGVCSYFSRVMQQTFLPTGRVEYYPLHEYVSEGKFQSIITNKAVQVGPETRIVDATFMKVEVPAMRPPPYEVAEDVHLIAPNGLVSLSRPYGSYTVVGAGKTGIDACLWLLSKGIDAKDISWIMPRDSWCMNRSTLQPSWSPANDSQMFEAEGEAIVNASSLEDLFYRLEASGKMMRIDKNVWPTMYKCATLSVPELEQIQKIGNIVRQGRVVRLTANEVTLEGGKYIPVPDTLYIDCSADGLARLKPVPVFNGRHITLQAVRFCQQVFSAAFIGHVEATYNNDEVKNTLCTVVPHPDETQDYLGMNLETYLNAAKWYAEPKTRAWLGHARLDLVNAQKSPDPDEAAEAAKKRPAYIQAVCQNLRRLLDVEATRTNSKI</sequence>
<dbReference type="AlphaFoldDB" id="A0A177D8B0"/>
<dbReference type="EMBL" id="PDXD01000036">
    <property type="protein sequence ID" value="RYN70899.1"/>
    <property type="molecule type" value="Genomic_DNA"/>
</dbReference>
<name>A0A177D8B0_ALTAL</name>
<evidence type="ECO:0000313" key="3">
    <source>
        <dbReference type="Proteomes" id="UP000077248"/>
    </source>
</evidence>
<evidence type="ECO:0000313" key="1">
    <source>
        <dbReference type="EMBL" id="OAG15159.1"/>
    </source>
</evidence>
<reference evidence="2" key="3">
    <citation type="journal article" date="2019" name="J. ISSAAS">
        <title>Genomics, evolutionary history and diagnostics of the Alternaria alternata species group including apple and Asian pear pathotypes.</title>
        <authorList>
            <person name="Armitage A.D."/>
            <person name="Cockerton H.M."/>
            <person name="Sreenivasaprasad S."/>
            <person name="Woodhall J."/>
            <person name="Lane C."/>
            <person name="Harrison R.J."/>
            <person name="Clarkson J.P."/>
        </authorList>
    </citation>
    <scope>NUCLEOTIDE SEQUENCE</scope>
    <source>
        <strain evidence="2">FERA 1177</strain>
    </source>
</reference>
<evidence type="ECO:0008006" key="5">
    <source>
        <dbReference type="Google" id="ProtNLM"/>
    </source>
</evidence>
<dbReference type="EMBL" id="KV441495">
    <property type="protein sequence ID" value="OAG15159.1"/>
    <property type="molecule type" value="Genomic_DNA"/>
</dbReference>
<dbReference type="Gene3D" id="3.50.50.60">
    <property type="entry name" value="FAD/NAD(P)-binding domain"/>
    <property type="match status" value="1"/>
</dbReference>
<dbReference type="OMA" id="TGIDTCL"/>
<protein>
    <recommendedName>
        <fullName evidence="5">FAD/NAD(P)-binding domain-containing protein</fullName>
    </recommendedName>
</protein>
<reference evidence="1 3" key="1">
    <citation type="submission" date="2016-05" db="EMBL/GenBank/DDBJ databases">
        <title>Comparative analysis of secretome profiles of manganese(II)-oxidizing ascomycete fungi.</title>
        <authorList>
            <consortium name="DOE Joint Genome Institute"/>
            <person name="Zeiner C.A."/>
            <person name="Purvine S.O."/>
            <person name="Zink E.M."/>
            <person name="Wu S."/>
            <person name="Pasa-Tolic L."/>
            <person name="Chaput D.L."/>
            <person name="Haridas S."/>
            <person name="Grigoriev I.V."/>
            <person name="Santelli C.M."/>
            <person name="Hansel C.M."/>
        </authorList>
    </citation>
    <scope>NUCLEOTIDE SEQUENCE [LARGE SCALE GENOMIC DNA]</scope>
    <source>
        <strain evidence="1 3">SRC1lrK2f</strain>
    </source>
</reference>
<dbReference type="GeneID" id="29114490"/>
<gene>
    <name evidence="2" type="ORF">AA0117_g10069</name>
    <name evidence="1" type="ORF">CC77DRAFT_1066391</name>
</gene>